<protein>
    <recommendedName>
        <fullName evidence="1">Homing endonuclease LAGLIDADG domain-containing protein</fullName>
    </recommendedName>
</protein>
<evidence type="ECO:0000259" key="1">
    <source>
        <dbReference type="Pfam" id="PF00961"/>
    </source>
</evidence>
<dbReference type="GO" id="GO:0004519">
    <property type="term" value="F:endonuclease activity"/>
    <property type="evidence" value="ECO:0007669"/>
    <property type="project" value="InterPro"/>
</dbReference>
<dbReference type="EMBL" id="PFAH01000007">
    <property type="protein sequence ID" value="PIR97978.1"/>
    <property type="molecule type" value="Genomic_DNA"/>
</dbReference>
<evidence type="ECO:0000313" key="3">
    <source>
        <dbReference type="Proteomes" id="UP000231466"/>
    </source>
</evidence>
<organism evidence="2 3">
    <name type="scientific">Candidatus Colwellbacteria bacterium CG10_big_fil_rev_8_21_14_0_10_42_22</name>
    <dbReference type="NCBI Taxonomy" id="1974540"/>
    <lineage>
        <taxon>Bacteria</taxon>
        <taxon>Candidatus Colwelliibacteriota</taxon>
    </lineage>
</organism>
<dbReference type="Gene3D" id="3.10.28.10">
    <property type="entry name" value="Homing endonucleases"/>
    <property type="match status" value="1"/>
</dbReference>
<sequence length="169" mass="19544">MQKREKITKEYVLGIVESEGRFTFSTRTRKLANKTVIQTRVPTFSINMHEDNRNLLELVKKQMGLENKIYIYKSKDKDGYNRAKKALLIVRGYGAIKNIVVPYFYGQLVGGKAIQFKQWIERMGDDPLVADGYGLICRLHKNGYYAKNPKFSDNLVKREKSKSPKSTKT</sequence>
<gene>
    <name evidence="2" type="ORF">COT89_01870</name>
</gene>
<proteinExistence type="predicted"/>
<dbReference type="InterPro" id="IPR004860">
    <property type="entry name" value="LAGLIDADG_dom"/>
</dbReference>
<dbReference type="SUPFAM" id="SSF55608">
    <property type="entry name" value="Homing endonucleases"/>
    <property type="match status" value="1"/>
</dbReference>
<evidence type="ECO:0000313" key="2">
    <source>
        <dbReference type="EMBL" id="PIR97978.1"/>
    </source>
</evidence>
<comment type="caution">
    <text evidence="2">The sequence shown here is derived from an EMBL/GenBank/DDBJ whole genome shotgun (WGS) entry which is preliminary data.</text>
</comment>
<name>A0A2H0VFW5_9BACT</name>
<dbReference type="Proteomes" id="UP000231466">
    <property type="component" value="Unassembled WGS sequence"/>
</dbReference>
<reference evidence="3" key="1">
    <citation type="submission" date="2017-09" db="EMBL/GenBank/DDBJ databases">
        <title>Depth-based differentiation of microbial function through sediment-hosted aquifers and enrichment of novel symbionts in the deep terrestrial subsurface.</title>
        <authorList>
            <person name="Probst A.J."/>
            <person name="Ladd B."/>
            <person name="Jarett J.K."/>
            <person name="Geller-Mcgrath D.E."/>
            <person name="Sieber C.M.K."/>
            <person name="Emerson J.B."/>
            <person name="Anantharaman K."/>
            <person name="Thomas B.C."/>
            <person name="Malmstrom R."/>
            <person name="Stieglmeier M."/>
            <person name="Klingl A."/>
            <person name="Woyke T."/>
            <person name="Ryan C.M."/>
            <person name="Banfield J.F."/>
        </authorList>
    </citation>
    <scope>NUCLEOTIDE SEQUENCE [LARGE SCALE GENOMIC DNA]</scope>
</reference>
<feature type="domain" description="Homing endonuclease LAGLIDADG" evidence="1">
    <location>
        <begin position="13"/>
        <end position="121"/>
    </location>
</feature>
<dbReference type="AlphaFoldDB" id="A0A2H0VFW5"/>
<dbReference type="InterPro" id="IPR027434">
    <property type="entry name" value="Homing_endonucl"/>
</dbReference>
<accession>A0A2H0VFW5</accession>
<dbReference type="Pfam" id="PF00961">
    <property type="entry name" value="LAGLIDADG_1"/>
    <property type="match status" value="1"/>
</dbReference>